<dbReference type="InterPro" id="IPR023393">
    <property type="entry name" value="START-like_dom_sf"/>
</dbReference>
<dbReference type="PANTHER" id="PTHR40370:SF1">
    <property type="entry name" value="DUF3074 DOMAIN-CONTAINING PROTEIN"/>
    <property type="match status" value="1"/>
</dbReference>
<dbReference type="Pfam" id="PF11274">
    <property type="entry name" value="DUF3074"/>
    <property type="match status" value="1"/>
</dbReference>
<dbReference type="EMBL" id="MAVT02000087">
    <property type="protein sequence ID" value="POS79820.1"/>
    <property type="molecule type" value="Genomic_DNA"/>
</dbReference>
<accession>A0A2P5IBD8</accession>
<dbReference type="PANTHER" id="PTHR40370">
    <property type="entry name" value="EXPRESSED PROTEIN"/>
    <property type="match status" value="1"/>
</dbReference>
<dbReference type="STRING" id="158607.A0A2P5IBD8"/>
<feature type="region of interest" description="Disordered" evidence="1">
    <location>
        <begin position="473"/>
        <end position="635"/>
    </location>
</feature>
<feature type="domain" description="DUF3074" evidence="2">
    <location>
        <begin position="123"/>
        <end position="380"/>
    </location>
</feature>
<feature type="region of interest" description="Disordered" evidence="1">
    <location>
        <begin position="384"/>
        <end position="440"/>
    </location>
</feature>
<evidence type="ECO:0000259" key="2">
    <source>
        <dbReference type="Pfam" id="PF11274"/>
    </source>
</evidence>
<comment type="caution">
    <text evidence="3">The sequence shown here is derived from an EMBL/GenBank/DDBJ whole genome shotgun (WGS) entry which is preliminary data.</text>
</comment>
<dbReference type="AlphaFoldDB" id="A0A2P5IBD8"/>
<dbReference type="OrthoDB" id="5403181at2759"/>
<dbReference type="InterPro" id="IPR024500">
    <property type="entry name" value="DUF3074"/>
</dbReference>
<dbReference type="Proteomes" id="UP000094444">
    <property type="component" value="Unassembled WGS sequence"/>
</dbReference>
<feature type="region of interest" description="Disordered" evidence="1">
    <location>
        <begin position="295"/>
        <end position="336"/>
    </location>
</feature>
<dbReference type="InParanoid" id="A0A2P5IBD8"/>
<evidence type="ECO:0000256" key="1">
    <source>
        <dbReference type="SAM" id="MobiDB-lite"/>
    </source>
</evidence>
<organism evidence="3 4">
    <name type="scientific">Diaporthe helianthi</name>
    <dbReference type="NCBI Taxonomy" id="158607"/>
    <lineage>
        <taxon>Eukaryota</taxon>
        <taxon>Fungi</taxon>
        <taxon>Dikarya</taxon>
        <taxon>Ascomycota</taxon>
        <taxon>Pezizomycotina</taxon>
        <taxon>Sordariomycetes</taxon>
        <taxon>Sordariomycetidae</taxon>
        <taxon>Diaporthales</taxon>
        <taxon>Diaporthaceae</taxon>
        <taxon>Diaporthe</taxon>
    </lineage>
</organism>
<feature type="compositionally biased region" description="Low complexity" evidence="1">
    <location>
        <begin position="485"/>
        <end position="498"/>
    </location>
</feature>
<keyword evidence="4" id="KW-1185">Reference proteome</keyword>
<sequence length="699" mass="76091">MSHHEPLKALGPIDWTAVTGDDLKHFLDTTFLHAQTVVDSIPAATNPQQAGRARSHTDSSVVFVPSSCHHTNTSASADASTAAAAAHAAKLQKEWKEVKITPRDNPYSMSVFKLAGKDGRGAWFARRSMHEGISFDKFRLGLETEFGHTLQHSTGPGTGNVRGIGAERKAEHLECAGVGQADVWLLNAQFPGPTTPRDFVTLFLTGTSADDGNAKTKGPRQFMAVSRPCNHPECAPRSAYIRGNYESVELIREVPVEKPLRRVRSSVDMRREDVRLPSKIGGGGLDIGQEAVLRAAHKRAGSKSNEGPGERGMSRSFTGLPPLDRNEGSGTGQSGEDTEMAIEWVMVTRSDPGGSVPRFMVEKGTPGGIVADAGKFLKWLETRTEQSLEQSRAGEPDEPEQPEDEHPKNNVGQATTPRPHQASASLSRPPPGPFQARADEDVQPSGFYNMIAGAIGAASTMVTSRLPAVAYSTSEHDSDLQDSVSATESEASFASAQEPEVETPLAKVLSGGDLSLGGGEMSSMHSTKSDESSTRAAVSQHERHLKKLQDKHKKIAEKMARQQERASQDKSSQGDDQLAKLKEKHEKEIARQEENYRKEVKRLEEKRLKEEKKAEERRKKQQDKDERSNAAMQLEKVKVERDMALKQIDILRDQVGELQAQNTKLVAQLGKLGGLVSTNDLATNGMVDGKLSKSSSQSK</sequence>
<feature type="region of interest" description="Disordered" evidence="1">
    <location>
        <begin position="677"/>
        <end position="699"/>
    </location>
</feature>
<evidence type="ECO:0000313" key="4">
    <source>
        <dbReference type="Proteomes" id="UP000094444"/>
    </source>
</evidence>
<gene>
    <name evidence="3" type="ORF">DHEL01_v201793</name>
</gene>
<feature type="compositionally biased region" description="Basic and acidic residues" evidence="1">
    <location>
        <begin position="556"/>
        <end position="568"/>
    </location>
</feature>
<feature type="compositionally biased region" description="Basic residues" evidence="1">
    <location>
        <begin position="543"/>
        <end position="555"/>
    </location>
</feature>
<dbReference type="Gene3D" id="3.30.530.20">
    <property type="match status" value="1"/>
</dbReference>
<reference evidence="3" key="1">
    <citation type="submission" date="2017-09" db="EMBL/GenBank/DDBJ databases">
        <title>Polyketide synthases of a Diaporthe helianthi virulent isolate.</title>
        <authorList>
            <person name="Baroncelli R."/>
        </authorList>
    </citation>
    <scope>NUCLEOTIDE SEQUENCE [LARGE SCALE GENOMIC DNA]</scope>
    <source>
        <strain evidence="3">7/96</strain>
    </source>
</reference>
<protein>
    <recommendedName>
        <fullName evidence="2">DUF3074 domain-containing protein</fullName>
    </recommendedName>
</protein>
<name>A0A2P5IBD8_DIAHE</name>
<evidence type="ECO:0000313" key="3">
    <source>
        <dbReference type="EMBL" id="POS79820.1"/>
    </source>
</evidence>
<proteinExistence type="predicted"/>
<feature type="compositionally biased region" description="Polar residues" evidence="1">
    <location>
        <begin position="410"/>
        <end position="426"/>
    </location>
</feature>
<feature type="compositionally biased region" description="Basic and acidic residues" evidence="1">
    <location>
        <begin position="577"/>
        <end position="628"/>
    </location>
</feature>
<dbReference type="SUPFAM" id="SSF55961">
    <property type="entry name" value="Bet v1-like"/>
    <property type="match status" value="1"/>
</dbReference>